<accession>A0ACA9QZW3</accession>
<feature type="non-terminal residue" evidence="1">
    <location>
        <position position="75"/>
    </location>
</feature>
<sequence>LSIESSVRDHVNNTKRTFIQQASLPNLSSGNNSARDVWLSYPVERAESIVARLISPSGRRTAILKETNATPKKRF</sequence>
<dbReference type="Proteomes" id="UP000789525">
    <property type="component" value="Unassembled WGS sequence"/>
</dbReference>
<name>A0ACA9QZW3_9GLOM</name>
<comment type="caution">
    <text evidence="1">The sequence shown here is derived from an EMBL/GenBank/DDBJ whole genome shotgun (WGS) entry which is preliminary data.</text>
</comment>
<feature type="non-terminal residue" evidence="1">
    <location>
        <position position="1"/>
    </location>
</feature>
<gene>
    <name evidence="1" type="ORF">ACOLOM_LOCUS13795</name>
</gene>
<reference evidence="1" key="1">
    <citation type="submission" date="2021-06" db="EMBL/GenBank/DDBJ databases">
        <authorList>
            <person name="Kallberg Y."/>
            <person name="Tangrot J."/>
            <person name="Rosling A."/>
        </authorList>
    </citation>
    <scope>NUCLEOTIDE SEQUENCE</scope>
    <source>
        <strain evidence="1">CL356</strain>
    </source>
</reference>
<keyword evidence="2" id="KW-1185">Reference proteome</keyword>
<proteinExistence type="predicted"/>
<dbReference type="EMBL" id="CAJVPT010064951">
    <property type="protein sequence ID" value="CAG8771121.1"/>
    <property type="molecule type" value="Genomic_DNA"/>
</dbReference>
<evidence type="ECO:0000313" key="1">
    <source>
        <dbReference type="EMBL" id="CAG8771121.1"/>
    </source>
</evidence>
<protein>
    <submittedName>
        <fullName evidence="1">1877_t:CDS:1</fullName>
    </submittedName>
</protein>
<evidence type="ECO:0000313" key="2">
    <source>
        <dbReference type="Proteomes" id="UP000789525"/>
    </source>
</evidence>
<organism evidence="1 2">
    <name type="scientific">Acaulospora colombiana</name>
    <dbReference type="NCBI Taxonomy" id="27376"/>
    <lineage>
        <taxon>Eukaryota</taxon>
        <taxon>Fungi</taxon>
        <taxon>Fungi incertae sedis</taxon>
        <taxon>Mucoromycota</taxon>
        <taxon>Glomeromycotina</taxon>
        <taxon>Glomeromycetes</taxon>
        <taxon>Diversisporales</taxon>
        <taxon>Acaulosporaceae</taxon>
        <taxon>Acaulospora</taxon>
    </lineage>
</organism>